<gene>
    <name evidence="4" type="ORF">N177_2848</name>
</gene>
<dbReference type="STRING" id="631454.N177_2848"/>
<name>V4TC53_9HYPH</name>
<protein>
    <submittedName>
        <fullName evidence="4">Putative Zinc finger/thioredoxin</fullName>
    </submittedName>
</protein>
<dbReference type="eggNOG" id="ENOG5032ZVA">
    <property type="taxonomic scope" value="Bacteria"/>
</dbReference>
<dbReference type="Pfam" id="PF13717">
    <property type="entry name" value="Zn_ribbon_4"/>
    <property type="match status" value="1"/>
</dbReference>
<dbReference type="PATRIC" id="fig|631454.5.peg.2813"/>
<dbReference type="RefSeq" id="WP_023432973.1">
    <property type="nucleotide sequence ID" value="NZ_AWXZ01000037.1"/>
</dbReference>
<comment type="caution">
    <text evidence="4">The sequence shown here is derived from an EMBL/GenBank/DDBJ whole genome shotgun (WGS) entry which is preliminary data.</text>
</comment>
<feature type="compositionally biased region" description="Low complexity" evidence="1">
    <location>
        <begin position="50"/>
        <end position="60"/>
    </location>
</feature>
<feature type="transmembrane region" description="Helical" evidence="2">
    <location>
        <begin position="122"/>
        <end position="141"/>
    </location>
</feature>
<feature type="domain" description="Zinc finger/thioredoxin putative" evidence="3">
    <location>
        <begin position="1"/>
        <end position="35"/>
    </location>
</feature>
<dbReference type="OrthoDB" id="7159357at2"/>
<dbReference type="AlphaFoldDB" id="V4TC53"/>
<dbReference type="NCBIfam" id="TIGR02098">
    <property type="entry name" value="MJ0042_CXXC"/>
    <property type="match status" value="1"/>
</dbReference>
<keyword evidence="2" id="KW-1133">Transmembrane helix</keyword>
<accession>V4TC53</accession>
<dbReference type="EMBL" id="AWXZ01000037">
    <property type="protein sequence ID" value="ESR23903.1"/>
    <property type="molecule type" value="Genomic_DNA"/>
</dbReference>
<keyword evidence="5" id="KW-1185">Reference proteome</keyword>
<evidence type="ECO:0000256" key="2">
    <source>
        <dbReference type="SAM" id="Phobius"/>
    </source>
</evidence>
<dbReference type="InterPro" id="IPR011723">
    <property type="entry name" value="Znf/thioredoxin_put"/>
</dbReference>
<proteinExistence type="predicted"/>
<sequence length="267" mass="28784">MKITCPSCETSYEIADEAMPAGGRKVRCARCGHRWHAGAPEEVVERAEPAGETPAAEGPKAQPIVLREGDLVAAEMVEDDDLPQGADAAIAERSPNDEVAAARAAAHVRVRRQKAGNAGVRVLYGFIIGATLAMTVLAVQYREDVVRAVPQTARVYGAVGLPVNLRGLRFEALAPQRIVEDGVPTLVVEGKILNIRGSATEVPALHFVLRSPSGDELYNWTIEPVQRTLERGGELPFRTRLASPPASAETVELRFVDRALKQVGMRP</sequence>
<evidence type="ECO:0000313" key="5">
    <source>
        <dbReference type="Proteomes" id="UP000017819"/>
    </source>
</evidence>
<keyword evidence="2" id="KW-0812">Transmembrane</keyword>
<organism evidence="4 5">
    <name type="scientific">Lutibaculum baratangense AMV1</name>
    <dbReference type="NCBI Taxonomy" id="631454"/>
    <lineage>
        <taxon>Bacteria</taxon>
        <taxon>Pseudomonadati</taxon>
        <taxon>Pseudomonadota</taxon>
        <taxon>Alphaproteobacteria</taxon>
        <taxon>Hyphomicrobiales</taxon>
        <taxon>Tepidamorphaceae</taxon>
        <taxon>Lutibaculum</taxon>
    </lineage>
</organism>
<reference evidence="4 5" key="1">
    <citation type="journal article" date="2014" name="Genome Announc.">
        <title>Draft Genome Sequence of Lutibaculum baratangense Strain AMV1T, Isolated from a Mud Volcano in Andamans, India.</title>
        <authorList>
            <person name="Singh A."/>
            <person name="Sreenivas A."/>
            <person name="Sathyanarayana Reddy G."/>
            <person name="Pinnaka A.K."/>
            <person name="Shivaji S."/>
        </authorList>
    </citation>
    <scope>NUCLEOTIDE SEQUENCE [LARGE SCALE GENOMIC DNA]</scope>
    <source>
        <strain evidence="4 5">AMV1</strain>
    </source>
</reference>
<feature type="region of interest" description="Disordered" evidence="1">
    <location>
        <begin position="41"/>
        <end position="60"/>
    </location>
</feature>
<keyword evidence="2" id="KW-0472">Membrane</keyword>
<evidence type="ECO:0000259" key="3">
    <source>
        <dbReference type="Pfam" id="PF13717"/>
    </source>
</evidence>
<dbReference type="Proteomes" id="UP000017819">
    <property type="component" value="Unassembled WGS sequence"/>
</dbReference>
<evidence type="ECO:0000256" key="1">
    <source>
        <dbReference type="SAM" id="MobiDB-lite"/>
    </source>
</evidence>
<evidence type="ECO:0000313" key="4">
    <source>
        <dbReference type="EMBL" id="ESR23903.1"/>
    </source>
</evidence>